<dbReference type="VEuPathDB" id="VectorBase:CSON013876"/>
<name>A0A336MBT9_CULSO</name>
<proteinExistence type="predicted"/>
<evidence type="ECO:0000256" key="1">
    <source>
        <dbReference type="SAM" id="MobiDB-lite"/>
    </source>
</evidence>
<dbReference type="SMART" id="SM00225">
    <property type="entry name" value="BTB"/>
    <property type="match status" value="1"/>
</dbReference>
<reference evidence="3" key="1">
    <citation type="submission" date="2018-07" db="EMBL/GenBank/DDBJ databases">
        <authorList>
            <person name="Quirk P.G."/>
            <person name="Krulwich T.A."/>
        </authorList>
    </citation>
    <scope>NUCLEOTIDE SEQUENCE</scope>
</reference>
<dbReference type="InterPro" id="IPR000210">
    <property type="entry name" value="BTB/POZ_dom"/>
</dbReference>
<feature type="compositionally biased region" description="Acidic residues" evidence="1">
    <location>
        <begin position="444"/>
        <end position="454"/>
    </location>
</feature>
<evidence type="ECO:0000259" key="2">
    <source>
        <dbReference type="PROSITE" id="PS50097"/>
    </source>
</evidence>
<dbReference type="PANTHER" id="PTHR45774:SF3">
    <property type="entry name" value="BTB (POZ) DOMAIN-CONTAINING 2B-RELATED"/>
    <property type="match status" value="1"/>
</dbReference>
<dbReference type="EMBL" id="UFQT01000732">
    <property type="protein sequence ID" value="SSX26791.1"/>
    <property type="molecule type" value="Genomic_DNA"/>
</dbReference>
<protein>
    <submittedName>
        <fullName evidence="3">CSON013876 protein</fullName>
    </submittedName>
</protein>
<feature type="domain" description="BTB" evidence="2">
    <location>
        <begin position="44"/>
        <end position="111"/>
    </location>
</feature>
<dbReference type="CDD" id="cd18186">
    <property type="entry name" value="BTB_POZ_ZBTB_KLHL-like"/>
    <property type="match status" value="1"/>
</dbReference>
<feature type="region of interest" description="Disordered" evidence="1">
    <location>
        <begin position="423"/>
        <end position="454"/>
    </location>
</feature>
<feature type="compositionally biased region" description="Polar residues" evidence="1">
    <location>
        <begin position="425"/>
        <end position="436"/>
    </location>
</feature>
<organism evidence="3">
    <name type="scientific">Culicoides sonorensis</name>
    <name type="common">Biting midge</name>
    <dbReference type="NCBI Taxonomy" id="179676"/>
    <lineage>
        <taxon>Eukaryota</taxon>
        <taxon>Metazoa</taxon>
        <taxon>Ecdysozoa</taxon>
        <taxon>Arthropoda</taxon>
        <taxon>Hexapoda</taxon>
        <taxon>Insecta</taxon>
        <taxon>Pterygota</taxon>
        <taxon>Neoptera</taxon>
        <taxon>Endopterygota</taxon>
        <taxon>Diptera</taxon>
        <taxon>Nematocera</taxon>
        <taxon>Chironomoidea</taxon>
        <taxon>Ceratopogonidae</taxon>
        <taxon>Ceratopogoninae</taxon>
        <taxon>Culicoides</taxon>
        <taxon>Monoculicoides</taxon>
    </lineage>
</organism>
<dbReference type="InterPro" id="IPR011333">
    <property type="entry name" value="SKP1/BTB/POZ_sf"/>
</dbReference>
<dbReference type="Pfam" id="PF00651">
    <property type="entry name" value="BTB"/>
    <property type="match status" value="1"/>
</dbReference>
<evidence type="ECO:0000313" key="3">
    <source>
        <dbReference type="EMBL" id="SSX26791.1"/>
    </source>
</evidence>
<accession>A0A336MBT9</accession>
<dbReference type="PROSITE" id="PS50097">
    <property type="entry name" value="BTB"/>
    <property type="match status" value="1"/>
</dbReference>
<dbReference type="AlphaFoldDB" id="A0A336MBT9"/>
<dbReference type="PANTHER" id="PTHR45774">
    <property type="entry name" value="BTB/POZ DOMAIN-CONTAINING"/>
    <property type="match status" value="1"/>
</dbReference>
<dbReference type="Gene3D" id="3.30.710.10">
    <property type="entry name" value="Potassium Channel Kv1.1, Chain A"/>
    <property type="match status" value="1"/>
</dbReference>
<dbReference type="SUPFAM" id="SSF54695">
    <property type="entry name" value="POZ domain"/>
    <property type="match status" value="1"/>
</dbReference>
<sequence length="454" mass="52023">MSKKRIKLDNLHKQEAKPIIFHCNIENDYEKKVRQEIYDTRENSDIEFLVGSSNPKRIKGHRFILMTGSKKFRSLLDANKGNQLIVIPDTDPEDFEVLLKAIYLHRFDLNSVRTAAKYRKLFEEYELTSAVNECLEYMHAKDNLNEETSISIYETTEPNPNNTEISQECLHIFRTNTRNILASESFYRAKIDTIVTIFEQPELCISSELDLLIALEIYAKIHEALPGHNLDGHHDRFVEMVLPALNLIRFRTIKVTDLLNCREAKNLLTHEELLSIVAHILIPENTVYKYPENFSSSNQVRAMLQSIELSRCSESSGINSGTQSRDQTVEKTIMWDVTDLARRILPTPNKDDVDPSQSVPLGNSTVESVKLINDENEWEEGPSVTKQNAGINNILGDTPLTSLDHKNLHKAKTIAHAPVKKFFAKNNSPNPNSFKAQGNYEENVNQEEEEELWD</sequence>
<gene>
    <name evidence="3" type="primary">CSON013876</name>
</gene>